<dbReference type="PIRSF" id="PIRSF038980">
    <property type="entry name" value="A2M_bac"/>
    <property type="match status" value="1"/>
</dbReference>
<dbReference type="CDD" id="cd02891">
    <property type="entry name" value="A2M_like"/>
    <property type="match status" value="1"/>
</dbReference>
<dbReference type="InterPro" id="IPR021868">
    <property type="entry name" value="Alpha_2_Macroglob_MG3"/>
</dbReference>
<dbReference type="PANTHER" id="PTHR40094:SF1">
    <property type="entry name" value="UBIQUITIN DOMAIN-CONTAINING PROTEIN"/>
    <property type="match status" value="1"/>
</dbReference>
<dbReference type="Pfam" id="PF00207">
    <property type="entry name" value="A2M"/>
    <property type="match status" value="1"/>
</dbReference>
<dbReference type="SMART" id="SM01359">
    <property type="entry name" value="A2M_N_2"/>
    <property type="match status" value="1"/>
</dbReference>
<organism evidence="7 8">
    <name type="scientific">Zoogloea dura</name>
    <dbReference type="NCBI Taxonomy" id="2728840"/>
    <lineage>
        <taxon>Bacteria</taxon>
        <taxon>Pseudomonadati</taxon>
        <taxon>Pseudomonadota</taxon>
        <taxon>Betaproteobacteria</taxon>
        <taxon>Rhodocyclales</taxon>
        <taxon>Zoogloeaceae</taxon>
        <taxon>Zoogloea</taxon>
    </lineage>
</organism>
<dbReference type="PANTHER" id="PTHR40094">
    <property type="entry name" value="ALPHA-2-MACROGLOBULIN HOMOLOG"/>
    <property type="match status" value="1"/>
</dbReference>
<proteinExistence type="inferred from homology"/>
<feature type="compositionally biased region" description="Acidic residues" evidence="3">
    <location>
        <begin position="114"/>
        <end position="127"/>
    </location>
</feature>
<dbReference type="Pfam" id="PF21142">
    <property type="entry name" value="A2M_bMG2"/>
    <property type="match status" value="1"/>
</dbReference>
<keyword evidence="2" id="KW-0732">Signal</keyword>
<evidence type="ECO:0000256" key="1">
    <source>
        <dbReference type="ARBA" id="ARBA00010556"/>
    </source>
</evidence>
<dbReference type="InterPro" id="IPR011625">
    <property type="entry name" value="A2M_N_BRD"/>
</dbReference>
<sequence>MLAGQPQAVPERTPVISPVRHRGLALVSVLVMFVAAVAAGLYLTRNGADAGPAEDGTDGPFRIIELANRDLDGSPALALTFSQPLDARRGYDPEIQVFEMPPEAGATTDKQAQQEEDSGDGDGEGGPDPDSKATAVASTAPADIATDGGTLVKGAWTVGDNPRLLFFPHIKPRTRYVVRIAAGLPARSGQKLDAEARYSIRTATVSPAYYFASQGAVLPARQNGGLPVVTVNVPEVDIQFLRVKPDQLPRFLDRIISPARQPRDASPRDEDDGEGDDYDYANRRLKLRGAIGNWELDSLHGLTDSVYAGRFLTEQKSNRRSVTFIPVEDIKALQEPGVYIAVMSQPNRFRYDYQVSWFYVSDLGLHLRLFDKSADAYVSSLTDGKGLKGVEISWIDEAGKMLIRGETDADGRASFAERPASARVVMARKGQQMSLIATREPALDLSEFDIAGLPGRAVRLFAWSGRNLYRPGERFDLSVLARDADGRPVPPQPLQAILKRPDGKAQFTATWQADAGHAGYYRRPIELPADAPTGAWVLELRADPADKLPTNTYRFQVEEFLPERMKLTLTPAHPSLDKDHPFHLEVQGSYLYGAPASGNRLLGVVQYERNKNPLGQSLPGFEFGDTNEDSARSRAELNEATLDEAGKAAFDIDLEPASSRQSPFTIRSTLSLLESGGRPVVRSVERVFWPAPVLVGVRPLFQGDYARENAPARFEVVRADRDGKLRGASLPVRLFRENRDYYWRFDDQRGWHSGFTETDELVATRSVAITATQRGQLEVPVKYGRYRLEISDPETGKALKYRFYAGWSAKGDEEQGLRPDRVALKLDKPAYKDGDSARLSITPPHGGQALVSVEGDKTLWVKRLAMPAEGTTVDIPLDPAWRRHDLHVSVLVLRPGSEGDRITPARAVGLIHLPLERGDRKLAVSLEAPKKMLPETPLKVKVRVPAAKGQKAMLTLSAVDVGILNITRFPSPDPHGHFFGKLRYGADLYDVYGRLIEKMAGRKGKLKWGGDAAPKPTQSLPKKVRLVDLFSGPVSLDEQGEAEISLPVPDFNGSLRLMAVVASPDSFGSAEAEVVVAAPLVAELSTPRFLTVGDSATVALDLHNLSGAEQKLKVEISSPDGLRIQNASQTLSLADQRRQTLRFPVEAGSAFGLAAVRVQVSGSLALKREFALQVQAPTPQQQYSRRFTLAPDETLVIKDAELGGFLRHSVEAHLSVSNQPPIDVRSAIQGLLVYPYGCAEQTTSTAYPHVFVDEDAARRFGLKPFSREQRAAMLEKSIARLGAMQAPNGGFSLWGNVSEYEYWLSAYVTHFLLDAREQGFNVPPAVQQKATDFLLRALQEGVAGLPTAKPAYNESSIWADRRYAGSGRFGVLAYGAYVLARESKAPLATLRQLHELRAQAHSGLALVQLGIALKLMGDEARARVAIAEGIAKPRDSGYWWGDYGSPLRDAALSYALIQRHRIQADGSAALVTLAAAELDRNRWTSTQEKFALFLIGRELGNPEKGAAWRAELSSGGDKPQPLSGPGNQVSSLAADRLTAGAKLRNTHSDKLFVELGVSGHPARMPAERSDAIALERKLFDSQGKPLGERPLRVGESVLLRVLVKPKVHIANALVVDRIPAGLEIENLNLVQGEAMGSVTLDGIDPAAAMADRRIQHVEFRDDRFAAALRLDGPIQLFYRARVVTPGKFVIPPVFAEDMYRPDTYGLADGGRTLTVVDGKEKDKSAP</sequence>
<feature type="domain" description="Alpha-2-macroglobulin" evidence="6">
    <location>
        <begin position="1027"/>
        <end position="1116"/>
    </location>
</feature>
<keyword evidence="4" id="KW-1133">Transmembrane helix</keyword>
<dbReference type="SMART" id="SM01360">
    <property type="entry name" value="A2M"/>
    <property type="match status" value="1"/>
</dbReference>
<feature type="transmembrane region" description="Helical" evidence="4">
    <location>
        <begin position="24"/>
        <end position="43"/>
    </location>
</feature>
<dbReference type="SUPFAM" id="SSF48239">
    <property type="entry name" value="Terpenoid cyclases/Protein prenyltransferases"/>
    <property type="match status" value="1"/>
</dbReference>
<dbReference type="Pfam" id="PF07703">
    <property type="entry name" value="A2M_BRD"/>
    <property type="match status" value="1"/>
</dbReference>
<dbReference type="Pfam" id="PF11974">
    <property type="entry name" value="bMG3"/>
    <property type="match status" value="1"/>
</dbReference>
<evidence type="ECO:0000256" key="2">
    <source>
        <dbReference type="ARBA" id="ARBA00022729"/>
    </source>
</evidence>
<evidence type="ECO:0000313" key="8">
    <source>
        <dbReference type="Proteomes" id="UP000580043"/>
    </source>
</evidence>
<dbReference type="InterPro" id="IPR047565">
    <property type="entry name" value="Alpha-macroglob_thiol-ester_cl"/>
</dbReference>
<dbReference type="Gene3D" id="2.60.40.1930">
    <property type="match status" value="1"/>
</dbReference>
<evidence type="ECO:0000256" key="3">
    <source>
        <dbReference type="SAM" id="MobiDB-lite"/>
    </source>
</evidence>
<name>A0A848G1R0_9RHOO</name>
<dbReference type="Pfam" id="PF17972">
    <property type="entry name" value="bMG5"/>
    <property type="match status" value="1"/>
</dbReference>
<keyword evidence="4" id="KW-0812">Transmembrane</keyword>
<dbReference type="Pfam" id="PF17962">
    <property type="entry name" value="bMG6"/>
    <property type="match status" value="1"/>
</dbReference>
<feature type="region of interest" description="Disordered" evidence="3">
    <location>
        <begin position="102"/>
        <end position="138"/>
    </location>
</feature>
<evidence type="ECO:0000256" key="4">
    <source>
        <dbReference type="SAM" id="Phobius"/>
    </source>
</evidence>
<keyword evidence="8" id="KW-1185">Reference proteome</keyword>
<dbReference type="Pfam" id="PF17973">
    <property type="entry name" value="bMG10"/>
    <property type="match status" value="1"/>
</dbReference>
<evidence type="ECO:0000313" key="7">
    <source>
        <dbReference type="EMBL" id="NML25224.1"/>
    </source>
</evidence>
<protein>
    <submittedName>
        <fullName evidence="7">Alpha-2-macroglobulin family protein</fullName>
    </submittedName>
</protein>
<keyword evidence="4" id="KW-0472">Membrane</keyword>
<accession>A0A848G1R0</accession>
<dbReference type="Gene3D" id="1.50.10.20">
    <property type="match status" value="1"/>
</dbReference>
<dbReference type="InterPro" id="IPR011626">
    <property type="entry name" value="Alpha-macroglobulin_TED"/>
</dbReference>
<dbReference type="Proteomes" id="UP000580043">
    <property type="component" value="Unassembled WGS sequence"/>
</dbReference>
<feature type="region of interest" description="Disordered" evidence="3">
    <location>
        <begin position="1509"/>
        <end position="1530"/>
    </location>
</feature>
<comment type="caution">
    <text evidence="7">The sequence shown here is derived from an EMBL/GenBank/DDBJ whole genome shotgun (WGS) entry which is preliminary data.</text>
</comment>
<dbReference type="InterPro" id="IPR049122">
    <property type="entry name" value="A2MG_CUB"/>
</dbReference>
<comment type="similarity">
    <text evidence="1">Belongs to the protease inhibitor I39 (alpha-2-macroglobulin) family. Bacterial alpha-2-macroglobulin subfamily.</text>
</comment>
<gene>
    <name evidence="7" type="ORF">HHL15_05695</name>
</gene>
<dbReference type="GO" id="GO:0005615">
    <property type="term" value="C:extracellular space"/>
    <property type="evidence" value="ECO:0007669"/>
    <property type="project" value="InterPro"/>
</dbReference>
<evidence type="ECO:0000259" key="5">
    <source>
        <dbReference type="SMART" id="SM01359"/>
    </source>
</evidence>
<dbReference type="InterPro" id="IPR049120">
    <property type="entry name" value="A2M_bMG2"/>
</dbReference>
<dbReference type="InterPro" id="IPR041203">
    <property type="entry name" value="Bact_A2M_MG5"/>
</dbReference>
<dbReference type="Pfam" id="PF07678">
    <property type="entry name" value="TED_complement"/>
    <property type="match status" value="1"/>
</dbReference>
<dbReference type="Pfam" id="PF21765">
    <property type="entry name" value="CUB_A2MG"/>
    <property type="match status" value="1"/>
</dbReference>
<dbReference type="EMBL" id="JABBGA010000003">
    <property type="protein sequence ID" value="NML25224.1"/>
    <property type="molecule type" value="Genomic_DNA"/>
</dbReference>
<dbReference type="InterPro" id="IPR041246">
    <property type="entry name" value="Bact_MG10"/>
</dbReference>
<dbReference type="InterPro" id="IPR001599">
    <property type="entry name" value="Macroglobln_a2"/>
</dbReference>
<dbReference type="InterPro" id="IPR041462">
    <property type="entry name" value="Bact_A2M_MG6"/>
</dbReference>
<feature type="domain" description="Alpha-2-macroglobulin bait region" evidence="5">
    <location>
        <begin position="822"/>
        <end position="966"/>
    </location>
</feature>
<dbReference type="GO" id="GO:0004866">
    <property type="term" value="F:endopeptidase inhibitor activity"/>
    <property type="evidence" value="ECO:0007669"/>
    <property type="project" value="InterPro"/>
</dbReference>
<dbReference type="SMART" id="SM01419">
    <property type="entry name" value="Thiol-ester_cl"/>
    <property type="match status" value="1"/>
</dbReference>
<dbReference type="InterPro" id="IPR026284">
    <property type="entry name" value="A2MG_proteobact"/>
</dbReference>
<dbReference type="InterPro" id="IPR002890">
    <property type="entry name" value="MG2"/>
</dbReference>
<dbReference type="InterPro" id="IPR008930">
    <property type="entry name" value="Terpenoid_cyclase/PrenylTrfase"/>
</dbReference>
<reference evidence="7 8" key="1">
    <citation type="submission" date="2020-04" db="EMBL/GenBank/DDBJ databases">
        <title>Zoogloea sp. G-4-1-14 isolated from soil.</title>
        <authorList>
            <person name="Dahal R.H."/>
        </authorList>
    </citation>
    <scope>NUCLEOTIDE SEQUENCE [LARGE SCALE GENOMIC DNA]</scope>
    <source>
        <strain evidence="7 8">G-4-1-14</strain>
    </source>
</reference>
<evidence type="ECO:0000259" key="6">
    <source>
        <dbReference type="SMART" id="SM01360"/>
    </source>
</evidence>
<dbReference type="Pfam" id="PF01835">
    <property type="entry name" value="MG2"/>
    <property type="match status" value="1"/>
</dbReference>
<dbReference type="InterPro" id="IPR051802">
    <property type="entry name" value="YfhM-like"/>
</dbReference>